<dbReference type="Proteomes" id="UP000095751">
    <property type="component" value="Unassembled WGS sequence"/>
</dbReference>
<dbReference type="PANTHER" id="PTHR42898">
    <property type="entry name" value="TROPINONE REDUCTASE"/>
    <property type="match status" value="1"/>
</dbReference>
<gene>
    <name evidence="2" type="ORF">FRACYDRAFT_141781</name>
</gene>
<keyword evidence="3" id="KW-1185">Reference proteome</keyword>
<evidence type="ECO:0000256" key="1">
    <source>
        <dbReference type="ARBA" id="ARBA00023002"/>
    </source>
</evidence>
<dbReference type="InterPro" id="IPR045000">
    <property type="entry name" value="TR"/>
</dbReference>
<keyword evidence="1" id="KW-0560">Oxidoreductase</keyword>
<evidence type="ECO:0000313" key="3">
    <source>
        <dbReference type="Proteomes" id="UP000095751"/>
    </source>
</evidence>
<proteinExistence type="predicted"/>
<dbReference type="InParanoid" id="A0A1E7FXH4"/>
<accession>A0A1E7FXH4</accession>
<dbReference type="FunFam" id="3.40.50.720:FF:000084">
    <property type="entry name" value="Short-chain dehydrogenase reductase"/>
    <property type="match status" value="1"/>
</dbReference>
<dbReference type="PROSITE" id="PS00061">
    <property type="entry name" value="ADH_SHORT"/>
    <property type="match status" value="1"/>
</dbReference>
<organism evidence="2 3">
    <name type="scientific">Fragilariopsis cylindrus CCMP1102</name>
    <dbReference type="NCBI Taxonomy" id="635003"/>
    <lineage>
        <taxon>Eukaryota</taxon>
        <taxon>Sar</taxon>
        <taxon>Stramenopiles</taxon>
        <taxon>Ochrophyta</taxon>
        <taxon>Bacillariophyta</taxon>
        <taxon>Bacillariophyceae</taxon>
        <taxon>Bacillariophycidae</taxon>
        <taxon>Bacillariales</taxon>
        <taxon>Bacillariaceae</taxon>
        <taxon>Fragilariopsis</taxon>
    </lineage>
</organism>
<feature type="non-terminal residue" evidence="2">
    <location>
        <position position="1"/>
    </location>
</feature>
<dbReference type="SUPFAM" id="SSF51735">
    <property type="entry name" value="NAD(P)-binding Rossmann-fold domains"/>
    <property type="match status" value="1"/>
</dbReference>
<protein>
    <submittedName>
        <fullName evidence="2">NAD(P)-binding protein</fullName>
    </submittedName>
</protein>
<dbReference type="InterPro" id="IPR002347">
    <property type="entry name" value="SDR_fam"/>
</dbReference>
<dbReference type="InterPro" id="IPR020904">
    <property type="entry name" value="Sc_DH/Rdtase_CS"/>
</dbReference>
<sequence length="278" mass="30050">RWSLRGKNFVVTGGTKGIGKAVIKDLLDHDAAGILFCSLSPCNFTEYLTSMNLDPNLSYTKSNADDGLPVIKHVICDVSTSEGREVLIRTAKETFGGEDNDINDALPCVHGLINNVGINVRKKILEQTPEEYHAMVRTNVDAAYFLCRMFSNLFVEGNSTIVNVSSAAGVQSSGTGAAYGMTKAAINHFTRILACEWADRKIRVNAVTPWMTMTPMLEDAVAKNPSQLDKVKAWTPMGRLASAEEIADPIIFLCLPASSYITGQILGVDGGLTAQGFN</sequence>
<dbReference type="InterPro" id="IPR036291">
    <property type="entry name" value="NAD(P)-bd_dom_sf"/>
</dbReference>
<evidence type="ECO:0000313" key="2">
    <source>
        <dbReference type="EMBL" id="OEU22862.1"/>
    </source>
</evidence>
<reference evidence="2 3" key="1">
    <citation type="submission" date="2016-09" db="EMBL/GenBank/DDBJ databases">
        <title>Extensive genetic diversity and differential bi-allelic expression allows diatom success in the polar Southern Ocean.</title>
        <authorList>
            <consortium name="DOE Joint Genome Institute"/>
            <person name="Mock T."/>
            <person name="Otillar R.P."/>
            <person name="Strauss J."/>
            <person name="Dupont C."/>
            <person name="Frickenhaus S."/>
            <person name="Maumus F."/>
            <person name="Mcmullan M."/>
            <person name="Sanges R."/>
            <person name="Schmutz J."/>
            <person name="Toseland A."/>
            <person name="Valas R."/>
            <person name="Veluchamy A."/>
            <person name="Ward B.J."/>
            <person name="Allen A."/>
            <person name="Barry K."/>
            <person name="Falciatore A."/>
            <person name="Ferrante M."/>
            <person name="Fortunato A.E."/>
            <person name="Gloeckner G."/>
            <person name="Gruber A."/>
            <person name="Hipkin R."/>
            <person name="Janech M."/>
            <person name="Kroth P."/>
            <person name="Leese F."/>
            <person name="Lindquist E."/>
            <person name="Lyon B.R."/>
            <person name="Martin J."/>
            <person name="Mayer C."/>
            <person name="Parker M."/>
            <person name="Quesneville H."/>
            <person name="Raymond J."/>
            <person name="Uhlig C."/>
            <person name="Valentin K.U."/>
            <person name="Worden A.Z."/>
            <person name="Armbrust E.V."/>
            <person name="Bowler C."/>
            <person name="Green B."/>
            <person name="Moulton V."/>
            <person name="Van Oosterhout C."/>
            <person name="Grigoriev I."/>
        </authorList>
    </citation>
    <scope>NUCLEOTIDE SEQUENCE [LARGE SCALE GENOMIC DNA]</scope>
    <source>
        <strain evidence="2 3">CCMP1102</strain>
    </source>
</reference>
<dbReference type="Pfam" id="PF13561">
    <property type="entry name" value="adh_short_C2"/>
    <property type="match status" value="1"/>
</dbReference>
<dbReference type="KEGG" id="fcy:FRACYDRAFT_141781"/>
<dbReference type="PANTHER" id="PTHR42898:SF6">
    <property type="entry name" value="NADP-DEPENDENT MANNITOL DEHYDROGENASE"/>
    <property type="match status" value="1"/>
</dbReference>
<dbReference type="Gene3D" id="3.40.50.720">
    <property type="entry name" value="NAD(P)-binding Rossmann-like Domain"/>
    <property type="match status" value="1"/>
</dbReference>
<dbReference type="OrthoDB" id="1393670at2759"/>
<dbReference type="AlphaFoldDB" id="A0A1E7FXH4"/>
<dbReference type="EMBL" id="KV784353">
    <property type="protein sequence ID" value="OEU22862.1"/>
    <property type="molecule type" value="Genomic_DNA"/>
</dbReference>
<feature type="non-terminal residue" evidence="2">
    <location>
        <position position="278"/>
    </location>
</feature>
<name>A0A1E7FXH4_9STRA</name>
<dbReference type="PRINTS" id="PR00080">
    <property type="entry name" value="SDRFAMILY"/>
</dbReference>
<dbReference type="PRINTS" id="PR00081">
    <property type="entry name" value="GDHRDH"/>
</dbReference>
<dbReference type="GO" id="GO:0016491">
    <property type="term" value="F:oxidoreductase activity"/>
    <property type="evidence" value="ECO:0007669"/>
    <property type="project" value="UniProtKB-KW"/>
</dbReference>